<dbReference type="SMART" id="SM00448">
    <property type="entry name" value="REC"/>
    <property type="match status" value="1"/>
</dbReference>
<comment type="caution">
    <text evidence="6">The sequence shown here is derived from an EMBL/GenBank/DDBJ whole genome shotgun (WGS) entry which is preliminary data.</text>
</comment>
<dbReference type="Proteomes" id="UP000223913">
    <property type="component" value="Unassembled WGS sequence"/>
</dbReference>
<keyword evidence="1 3" id="KW-0597">Phosphoprotein</keyword>
<proteinExistence type="predicted"/>
<dbReference type="PANTHER" id="PTHR43214">
    <property type="entry name" value="TWO-COMPONENT RESPONSE REGULATOR"/>
    <property type="match status" value="1"/>
</dbReference>
<gene>
    <name evidence="6" type="ORF">CRP01_26005</name>
</gene>
<dbReference type="SMART" id="SM00421">
    <property type="entry name" value="HTH_LUXR"/>
    <property type="match status" value="1"/>
</dbReference>
<dbReference type="InterPro" id="IPR039420">
    <property type="entry name" value="WalR-like"/>
</dbReference>
<feature type="modified residue" description="4-aspartylphosphate" evidence="3">
    <location>
        <position position="85"/>
    </location>
</feature>
<dbReference type="GO" id="GO:0006355">
    <property type="term" value="P:regulation of DNA-templated transcription"/>
    <property type="evidence" value="ECO:0007669"/>
    <property type="project" value="InterPro"/>
</dbReference>
<dbReference type="GO" id="GO:0000160">
    <property type="term" value="P:phosphorelay signal transduction system"/>
    <property type="evidence" value="ECO:0007669"/>
    <property type="project" value="InterPro"/>
</dbReference>
<dbReference type="InterPro" id="IPR011006">
    <property type="entry name" value="CheY-like_superfamily"/>
</dbReference>
<dbReference type="PROSITE" id="PS50110">
    <property type="entry name" value="RESPONSE_REGULATORY"/>
    <property type="match status" value="1"/>
</dbReference>
<evidence type="ECO:0000259" key="4">
    <source>
        <dbReference type="PROSITE" id="PS50043"/>
    </source>
</evidence>
<dbReference type="CDD" id="cd17535">
    <property type="entry name" value="REC_NarL-like"/>
    <property type="match status" value="1"/>
</dbReference>
<dbReference type="InterPro" id="IPR001789">
    <property type="entry name" value="Sig_transdc_resp-reg_receiver"/>
</dbReference>
<protein>
    <recommendedName>
        <fullName evidence="8">DNA-binding response regulator</fullName>
    </recommendedName>
</protein>
<dbReference type="Gene3D" id="3.40.50.2300">
    <property type="match status" value="1"/>
</dbReference>
<dbReference type="OrthoDB" id="965844at2"/>
<reference evidence="6 7" key="1">
    <citation type="submission" date="2017-10" db="EMBL/GenBank/DDBJ databases">
        <title>The draft genome sequence of Lewinella nigricans NBRC 102662.</title>
        <authorList>
            <person name="Wang K."/>
        </authorList>
    </citation>
    <scope>NUCLEOTIDE SEQUENCE [LARGE SCALE GENOMIC DNA]</scope>
    <source>
        <strain evidence="6 7">NBRC 102662</strain>
    </source>
</reference>
<evidence type="ECO:0008006" key="8">
    <source>
        <dbReference type="Google" id="ProtNLM"/>
    </source>
</evidence>
<evidence type="ECO:0000313" key="7">
    <source>
        <dbReference type="Proteomes" id="UP000223913"/>
    </source>
</evidence>
<evidence type="ECO:0000259" key="5">
    <source>
        <dbReference type="PROSITE" id="PS50110"/>
    </source>
</evidence>
<dbReference type="Pfam" id="PF00196">
    <property type="entry name" value="GerE"/>
    <property type="match status" value="1"/>
</dbReference>
<organism evidence="6 7">
    <name type="scientific">Flavilitoribacter nigricans (strain ATCC 23147 / DSM 23189 / NBRC 102662 / NCIMB 1420 / SS-2)</name>
    <name type="common">Lewinella nigricans</name>
    <dbReference type="NCBI Taxonomy" id="1122177"/>
    <lineage>
        <taxon>Bacteria</taxon>
        <taxon>Pseudomonadati</taxon>
        <taxon>Bacteroidota</taxon>
        <taxon>Saprospiria</taxon>
        <taxon>Saprospirales</taxon>
        <taxon>Lewinellaceae</taxon>
        <taxon>Flavilitoribacter</taxon>
    </lineage>
</organism>
<keyword evidence="7" id="KW-1185">Reference proteome</keyword>
<evidence type="ECO:0000313" key="6">
    <source>
        <dbReference type="EMBL" id="PHN03460.1"/>
    </source>
</evidence>
<dbReference type="CDD" id="cd06170">
    <property type="entry name" value="LuxR_C_like"/>
    <property type="match status" value="1"/>
</dbReference>
<name>A0A2D0N4Z7_FLAN2</name>
<feature type="domain" description="HTH luxR-type" evidence="4">
    <location>
        <begin position="182"/>
        <end position="247"/>
    </location>
</feature>
<accession>A0A2D0N4Z7</accession>
<dbReference type="PROSITE" id="PS50043">
    <property type="entry name" value="HTH_LUXR_2"/>
    <property type="match status" value="1"/>
</dbReference>
<feature type="domain" description="Response regulatory" evidence="5">
    <location>
        <begin position="32"/>
        <end position="151"/>
    </location>
</feature>
<evidence type="ECO:0000256" key="1">
    <source>
        <dbReference type="ARBA" id="ARBA00022553"/>
    </source>
</evidence>
<keyword evidence="2" id="KW-0238">DNA-binding</keyword>
<dbReference type="AlphaFoldDB" id="A0A2D0N4Z7"/>
<evidence type="ECO:0000256" key="2">
    <source>
        <dbReference type="ARBA" id="ARBA00023125"/>
    </source>
</evidence>
<dbReference type="SUPFAM" id="SSF52172">
    <property type="entry name" value="CheY-like"/>
    <property type="match status" value="1"/>
</dbReference>
<dbReference type="InterPro" id="IPR000792">
    <property type="entry name" value="Tscrpt_reg_LuxR_C"/>
</dbReference>
<dbReference type="EMBL" id="PDUD01000031">
    <property type="protein sequence ID" value="PHN03460.1"/>
    <property type="molecule type" value="Genomic_DNA"/>
</dbReference>
<dbReference type="Pfam" id="PF00072">
    <property type="entry name" value="Response_reg"/>
    <property type="match status" value="1"/>
</dbReference>
<dbReference type="InterPro" id="IPR058245">
    <property type="entry name" value="NreC/VraR/RcsB-like_REC"/>
</dbReference>
<sequence>MACFLNTLDQSRPTQQKLLDRPKKLGIMQIVKTLLADNHRIFLEGLKTVLKSDPHHQHHIVGCTPNGKKLVELWREHLPELLIMDLNLVEQHGLEAIEEIRREGSDRTCILVMTAYQDTKILRAVMENGANGYLPKYKGAVDLYEAIDSVLHGIIYRSEPLKSNMGKLLTDTNGQPAVIAEVFVKKHRLTKRETQILSLISQAMNNKEIGRKLFISDQTVSVHRKNIMRKLGVRSTAGLIKMAYDHCL</sequence>
<dbReference type="GO" id="GO:0003677">
    <property type="term" value="F:DNA binding"/>
    <property type="evidence" value="ECO:0007669"/>
    <property type="project" value="UniProtKB-KW"/>
</dbReference>
<dbReference type="PRINTS" id="PR00038">
    <property type="entry name" value="HTHLUXR"/>
</dbReference>
<dbReference type="PANTHER" id="PTHR43214:SF43">
    <property type="entry name" value="TWO-COMPONENT RESPONSE REGULATOR"/>
    <property type="match status" value="1"/>
</dbReference>
<evidence type="ECO:0000256" key="3">
    <source>
        <dbReference type="PROSITE-ProRule" id="PRU00169"/>
    </source>
</evidence>